<evidence type="ECO:0000259" key="8">
    <source>
        <dbReference type="Pfam" id="PF00933"/>
    </source>
</evidence>
<evidence type="ECO:0000256" key="5">
    <source>
        <dbReference type="ARBA" id="ARBA00022801"/>
    </source>
</evidence>
<evidence type="ECO:0000313" key="9">
    <source>
        <dbReference type="EMBL" id="KAK4543242.1"/>
    </source>
</evidence>
<feature type="domain" description="Glycoside hydrolase family 3 N-terminal" evidence="8">
    <location>
        <begin position="7"/>
        <end position="109"/>
    </location>
</feature>
<dbReference type="AlphaFoldDB" id="A0AAV9JDP4"/>
<dbReference type="PANTHER" id="PTHR42715">
    <property type="entry name" value="BETA-GLUCOSIDASE"/>
    <property type="match status" value="1"/>
</dbReference>
<comment type="pathway">
    <text evidence="2">Glycan metabolism; cellulose degradation.</text>
</comment>
<dbReference type="InterPro" id="IPR036962">
    <property type="entry name" value="Glyco_hydro_3_N_sf"/>
</dbReference>
<dbReference type="EC" id="3.2.1.21" evidence="4"/>
<comment type="caution">
    <text evidence="9">The sequence shown here is derived from an EMBL/GenBank/DDBJ whole genome shotgun (WGS) entry which is preliminary data.</text>
</comment>
<evidence type="ECO:0000313" key="10">
    <source>
        <dbReference type="Proteomes" id="UP001324427"/>
    </source>
</evidence>
<dbReference type="EMBL" id="JAVFHQ010000034">
    <property type="protein sequence ID" value="KAK4543242.1"/>
    <property type="molecule type" value="Genomic_DNA"/>
</dbReference>
<dbReference type="InterPro" id="IPR050288">
    <property type="entry name" value="Cellulose_deg_GH3"/>
</dbReference>
<dbReference type="InterPro" id="IPR001764">
    <property type="entry name" value="Glyco_hydro_3_N"/>
</dbReference>
<keyword evidence="7" id="KW-0326">Glycosidase</keyword>
<sequence>MPADAVAGVLGVQSQGALACPKHFAAYNQDTNRFELDPEWKTVDVYVDKRVLHELYLPAFKAAVQEADVASAMCTYNMLNGYFTCENDWLRNTTLRQEWGFTGFVVADW</sequence>
<evidence type="ECO:0000256" key="7">
    <source>
        <dbReference type="ARBA" id="ARBA00023295"/>
    </source>
</evidence>
<dbReference type="GO" id="GO:0008422">
    <property type="term" value="F:beta-glucosidase activity"/>
    <property type="evidence" value="ECO:0007669"/>
    <property type="project" value="UniProtKB-EC"/>
</dbReference>
<proteinExistence type="inferred from homology"/>
<gene>
    <name evidence="9" type="ORF">LTR36_005792</name>
</gene>
<organism evidence="9 10">
    <name type="scientific">Oleoguttula mirabilis</name>
    <dbReference type="NCBI Taxonomy" id="1507867"/>
    <lineage>
        <taxon>Eukaryota</taxon>
        <taxon>Fungi</taxon>
        <taxon>Dikarya</taxon>
        <taxon>Ascomycota</taxon>
        <taxon>Pezizomycotina</taxon>
        <taxon>Dothideomycetes</taxon>
        <taxon>Dothideomycetidae</taxon>
        <taxon>Mycosphaerellales</taxon>
        <taxon>Teratosphaeriaceae</taxon>
        <taxon>Oleoguttula</taxon>
    </lineage>
</organism>
<keyword evidence="5" id="KW-0378">Hydrolase</keyword>
<evidence type="ECO:0000256" key="6">
    <source>
        <dbReference type="ARBA" id="ARBA00023180"/>
    </source>
</evidence>
<dbReference type="Gene3D" id="3.20.20.300">
    <property type="entry name" value="Glycoside hydrolase, family 3, N-terminal domain"/>
    <property type="match status" value="1"/>
</dbReference>
<dbReference type="SUPFAM" id="SSF51445">
    <property type="entry name" value="(Trans)glycosidases"/>
    <property type="match status" value="1"/>
</dbReference>
<evidence type="ECO:0000256" key="1">
    <source>
        <dbReference type="ARBA" id="ARBA00000448"/>
    </source>
</evidence>
<evidence type="ECO:0000256" key="4">
    <source>
        <dbReference type="ARBA" id="ARBA00012744"/>
    </source>
</evidence>
<protein>
    <recommendedName>
        <fullName evidence="4">beta-glucosidase</fullName>
        <ecNumber evidence="4">3.2.1.21</ecNumber>
    </recommendedName>
</protein>
<accession>A0AAV9JDP4</accession>
<keyword evidence="10" id="KW-1185">Reference proteome</keyword>
<name>A0AAV9JDP4_9PEZI</name>
<dbReference type="Proteomes" id="UP001324427">
    <property type="component" value="Unassembled WGS sequence"/>
</dbReference>
<comment type="similarity">
    <text evidence="3">Belongs to the glycosyl hydrolase 3 family.</text>
</comment>
<dbReference type="PRINTS" id="PR00133">
    <property type="entry name" value="GLHYDRLASE3"/>
</dbReference>
<reference evidence="9 10" key="1">
    <citation type="submission" date="2021-11" db="EMBL/GenBank/DDBJ databases">
        <title>Black yeast isolated from Biological Soil Crust.</title>
        <authorList>
            <person name="Kurbessoian T."/>
        </authorList>
    </citation>
    <scope>NUCLEOTIDE SEQUENCE [LARGE SCALE GENOMIC DNA]</scope>
    <source>
        <strain evidence="9 10">CCFEE 5522</strain>
    </source>
</reference>
<dbReference type="GO" id="GO:0005975">
    <property type="term" value="P:carbohydrate metabolic process"/>
    <property type="evidence" value="ECO:0007669"/>
    <property type="project" value="InterPro"/>
</dbReference>
<evidence type="ECO:0000256" key="3">
    <source>
        <dbReference type="ARBA" id="ARBA00005336"/>
    </source>
</evidence>
<comment type="catalytic activity">
    <reaction evidence="1">
        <text>Hydrolysis of terminal, non-reducing beta-D-glucosyl residues with release of beta-D-glucose.</text>
        <dbReference type="EC" id="3.2.1.21"/>
    </reaction>
</comment>
<keyword evidence="6" id="KW-0325">Glycoprotein</keyword>
<dbReference type="Pfam" id="PF00933">
    <property type="entry name" value="Glyco_hydro_3"/>
    <property type="match status" value="1"/>
</dbReference>
<dbReference type="InterPro" id="IPR017853">
    <property type="entry name" value="GH"/>
</dbReference>
<evidence type="ECO:0000256" key="2">
    <source>
        <dbReference type="ARBA" id="ARBA00004987"/>
    </source>
</evidence>
<dbReference type="PANTHER" id="PTHR42715:SF10">
    <property type="entry name" value="BETA-GLUCOSIDASE"/>
    <property type="match status" value="1"/>
</dbReference>